<name>A0A2V2V6A4_TRYCR</name>
<dbReference type="VEuPathDB" id="TriTrypDB:TcG_03039"/>
<evidence type="ECO:0000313" key="3">
    <source>
        <dbReference type="Proteomes" id="UP000246121"/>
    </source>
</evidence>
<dbReference type="VEuPathDB" id="TriTrypDB:TcBrA4_0001000"/>
<feature type="domain" description="F-box" evidence="1">
    <location>
        <begin position="26"/>
        <end position="59"/>
    </location>
</feature>
<dbReference type="AlphaFoldDB" id="A0A2V2V6A4"/>
<dbReference type="VEuPathDB" id="TriTrypDB:TcCL_ESM02486"/>
<sequence length="365" mass="42110">MPGIHSPPPPPARRHRRPFMTSFIADVLPFLPARDLLVCAGVCRVWREEANSLSLWREFLTNDPATAMHAYRRLTLHAIQKIVLQRAWIPGIGKKYLEFGSTADRDGSLNRLEHTLETGPRFISEKDFRKDCGVRGFSFGLPFLQIEHKEIAETNPGNGAIDFSSKKRAGSTMKVMESLQLQMMLLKESISKSIHVLDALRQQLPTRDTVLLHEECFRKWKRLKIFEELVVNSLYSSTEGSPPSGRVRNFVQAEMVAISKVGSPFYLKWCHFKNVLPLNDAYYNYVDFLYSYGPGRLYTLKFSLFEETEGKKLIRYFSALQNTVNDIIRQKHDESKNISWDCLLQRLEEKWDVYNTDAVRESNGN</sequence>
<proteinExistence type="predicted"/>
<dbReference type="VEuPathDB" id="TriTrypDB:Tc_MARK_8294"/>
<dbReference type="VEuPathDB" id="TriTrypDB:ECC02_000961"/>
<gene>
    <name evidence="2" type="ORF">C4B63_45g172</name>
</gene>
<accession>A0A2V2V6A4</accession>
<dbReference type="SUPFAM" id="SSF81383">
    <property type="entry name" value="F-box domain"/>
    <property type="match status" value="1"/>
</dbReference>
<dbReference type="VEuPathDB" id="TriTrypDB:TCSYLVIO_009769"/>
<dbReference type="VEuPathDB" id="TriTrypDB:TcCLB.508545.30"/>
<dbReference type="InterPro" id="IPR036047">
    <property type="entry name" value="F-box-like_dom_sf"/>
</dbReference>
<organism evidence="2 3">
    <name type="scientific">Trypanosoma cruzi</name>
    <dbReference type="NCBI Taxonomy" id="5693"/>
    <lineage>
        <taxon>Eukaryota</taxon>
        <taxon>Discoba</taxon>
        <taxon>Euglenozoa</taxon>
        <taxon>Kinetoplastea</taxon>
        <taxon>Metakinetoplastina</taxon>
        <taxon>Trypanosomatida</taxon>
        <taxon>Trypanosomatidae</taxon>
        <taxon>Trypanosoma</taxon>
        <taxon>Schizotrypanum</taxon>
    </lineage>
</organism>
<comment type="caution">
    <text evidence="2">The sequence shown here is derived from an EMBL/GenBank/DDBJ whole genome shotgun (WGS) entry which is preliminary data.</text>
</comment>
<evidence type="ECO:0000313" key="2">
    <source>
        <dbReference type="EMBL" id="PWU91112.1"/>
    </source>
</evidence>
<dbReference type="VEuPathDB" id="TriTrypDB:C4B63_45g172"/>
<dbReference type="VEuPathDB" id="TriTrypDB:C3747_171g57"/>
<evidence type="ECO:0000259" key="1">
    <source>
        <dbReference type="Pfam" id="PF12937"/>
    </source>
</evidence>
<dbReference type="VEuPathDB" id="TriTrypDB:BCY84_12646"/>
<dbReference type="InterPro" id="IPR001810">
    <property type="entry name" value="F-box_dom"/>
</dbReference>
<dbReference type="Pfam" id="PF12937">
    <property type="entry name" value="F-box-like"/>
    <property type="match status" value="1"/>
</dbReference>
<protein>
    <recommendedName>
        <fullName evidence="1">F-box domain-containing protein</fullName>
    </recommendedName>
</protein>
<dbReference type="Gene3D" id="1.20.1280.50">
    <property type="match status" value="1"/>
</dbReference>
<dbReference type="EMBL" id="PRFA01000045">
    <property type="protein sequence ID" value="PWU91112.1"/>
    <property type="molecule type" value="Genomic_DNA"/>
</dbReference>
<reference evidence="2 3" key="1">
    <citation type="journal article" date="2018" name="Microb. Genom.">
        <title>Expanding an expanded genome: long-read sequencing of Trypanosoma cruzi.</title>
        <authorList>
            <person name="Berna L."/>
            <person name="Rodriguez M."/>
            <person name="Chiribao M.L."/>
            <person name="Parodi-Talice A."/>
            <person name="Pita S."/>
            <person name="Rijo G."/>
            <person name="Alvarez-Valin F."/>
            <person name="Robello C."/>
        </authorList>
    </citation>
    <scope>NUCLEOTIDE SEQUENCE [LARGE SCALE GENOMIC DNA]</scope>
    <source>
        <strain evidence="2 3">Dm28c</strain>
    </source>
</reference>
<dbReference type="VEuPathDB" id="TriTrypDB:TCDM_01683"/>
<dbReference type="Proteomes" id="UP000246121">
    <property type="component" value="Unassembled WGS sequence"/>
</dbReference>
<dbReference type="VEuPathDB" id="TriTrypDB:TcCLB.506401.370"/>